<dbReference type="InterPro" id="IPR043129">
    <property type="entry name" value="ATPase_NBD"/>
</dbReference>
<reference evidence="1" key="1">
    <citation type="submission" date="2016-08" db="EMBL/GenBank/DDBJ databases">
        <authorList>
            <person name="Seilhamer J.J."/>
        </authorList>
    </citation>
    <scope>NUCLEOTIDE SEQUENCE</scope>
    <source>
        <strain evidence="1">86</strain>
    </source>
</reference>
<dbReference type="Pfam" id="PF00480">
    <property type="entry name" value="ROK"/>
    <property type="match status" value="1"/>
</dbReference>
<dbReference type="AlphaFoldDB" id="A0A212LLI7"/>
<protein>
    <submittedName>
        <fullName evidence="1">Manno(Fructo)kinase</fullName>
        <ecNumber evidence="1">2.7.1.4</ecNumber>
    </submittedName>
</protein>
<proteinExistence type="predicted"/>
<dbReference type="PANTHER" id="PTHR18964:SF174">
    <property type="entry name" value="D-ALLOSE KINASE-RELATED"/>
    <property type="match status" value="1"/>
</dbReference>
<dbReference type="EC" id="2.7.1.4" evidence="1"/>
<dbReference type="EMBL" id="FMJD01000011">
    <property type="protein sequence ID" value="SCM78390.1"/>
    <property type="molecule type" value="Genomic_DNA"/>
</dbReference>
<dbReference type="Gene3D" id="3.30.420.40">
    <property type="match status" value="2"/>
</dbReference>
<dbReference type="GO" id="GO:0008865">
    <property type="term" value="F:fructokinase activity"/>
    <property type="evidence" value="ECO:0007669"/>
    <property type="project" value="UniProtKB-EC"/>
</dbReference>
<evidence type="ECO:0000313" key="1">
    <source>
        <dbReference type="EMBL" id="SCM78390.1"/>
    </source>
</evidence>
<dbReference type="SUPFAM" id="SSF53067">
    <property type="entry name" value="Actin-like ATPase domain"/>
    <property type="match status" value="1"/>
</dbReference>
<dbReference type="PANTHER" id="PTHR18964">
    <property type="entry name" value="ROK (REPRESSOR, ORF, KINASE) FAMILY"/>
    <property type="match status" value="1"/>
</dbReference>
<organism evidence="1">
    <name type="scientific">uncultured Pleomorphomonas sp</name>
    <dbReference type="NCBI Taxonomy" id="442121"/>
    <lineage>
        <taxon>Bacteria</taxon>
        <taxon>Pseudomonadati</taxon>
        <taxon>Pseudomonadota</taxon>
        <taxon>Alphaproteobacteria</taxon>
        <taxon>Hyphomicrobiales</taxon>
        <taxon>Pleomorphomonadaceae</taxon>
        <taxon>Pleomorphomonas</taxon>
        <taxon>environmental samples</taxon>
    </lineage>
</organism>
<sequence>MYIGIDWGGTKMEVIGLDAEGRELCRHRIPTPREDYDASIRAVVDLVGHVEAATGETGSVGIGLPGSPNPLTGLIRNSNAFWLNGKPLGRDLETALGRPVRLANDGNCLAVSEAVDGAGAGLDVVVGIILGTGHGGGIALKGKSHAGFQGLAGEIGHYSLPWPKEGEYPGPKCWCGRRGCLEMFCSGTGFELDYRTTTGVARKASEVIGLKRAGDPTAVAVYGRYVDRLARSLALIIDLVDPDVFVLGGGMSNVDELYDDVPKLLSTRTNLWEGGDDGSGDGRLVFSDSVATPIRKARHGDSSGVRGAAFLWKE</sequence>
<keyword evidence="1" id="KW-0808">Transferase</keyword>
<accession>A0A212LLI7</accession>
<name>A0A212LLI7_9HYPH</name>
<dbReference type="InterPro" id="IPR000600">
    <property type="entry name" value="ROK"/>
</dbReference>
<keyword evidence="1" id="KW-0418">Kinase</keyword>
<dbReference type="RefSeq" id="WP_288200198.1">
    <property type="nucleotide sequence ID" value="NZ_LT608334.1"/>
</dbReference>
<dbReference type="CDD" id="cd24066">
    <property type="entry name" value="ASKHA_NBD_ROK_EcFRK-like"/>
    <property type="match status" value="1"/>
</dbReference>
<gene>
    <name evidence="1" type="primary">mak</name>
    <name evidence="1" type="ORF">KL86PLE_70146</name>
</gene>